<dbReference type="AlphaFoldDB" id="H3GDN8"/>
<dbReference type="GO" id="GO:0051119">
    <property type="term" value="F:sugar transmembrane transporter activity"/>
    <property type="evidence" value="ECO:0000318"/>
    <property type="project" value="GO_Central"/>
</dbReference>
<keyword evidence="6 11" id="KW-0812">Transmembrane</keyword>
<dbReference type="OMA" id="MINITME"/>
<dbReference type="GO" id="GO:0016020">
    <property type="term" value="C:membrane"/>
    <property type="evidence" value="ECO:0000318"/>
    <property type="project" value="GO_Central"/>
</dbReference>
<evidence type="ECO:0000313" key="13">
    <source>
        <dbReference type="Proteomes" id="UP000005238"/>
    </source>
</evidence>
<evidence type="ECO:0008006" key="14">
    <source>
        <dbReference type="Google" id="ProtNLM"/>
    </source>
</evidence>
<sequence length="299" mass="33779">MSHATAVLVFRILAGCSYLVMLSSPSLNIYRVHKARSVGIQSIFPLVALLANSHLCWFTKTDSSLLTSRMMYGFLAKIYFPVFSCFLVGDFAAIIYLTIYFRNSDNRRYVVRSIATVVVILSILTFYAILGGAGVTNQTRHGVSTVLGFFADIASVCLYCAPMEKLFMVLKHKSAAFINLPMVLAGYANNMIWLTFGSLLGNWFMISINIFFFTMNTFTLVVYHIYDPKTHPLKEGWDRKNVDESENPEKFPLKEGFDPNEDEDDEEFVVIQVSHDPRSDKKVVVASPQREDSRSPVRA</sequence>
<evidence type="ECO:0000256" key="7">
    <source>
        <dbReference type="ARBA" id="ARBA00022737"/>
    </source>
</evidence>
<feature type="transmembrane region" description="Helical" evidence="11">
    <location>
        <begin position="6"/>
        <end position="27"/>
    </location>
</feature>
<evidence type="ECO:0000256" key="9">
    <source>
        <dbReference type="ARBA" id="ARBA00023136"/>
    </source>
</evidence>
<dbReference type="Pfam" id="PF03083">
    <property type="entry name" value="MtN3_slv"/>
    <property type="match status" value="1"/>
</dbReference>
<keyword evidence="13" id="KW-1185">Reference proteome</keyword>
<dbReference type="FunFam" id="1.20.1280.290:FF:000007">
    <property type="entry name" value="Bidirectional sugar transporter SWEET7"/>
    <property type="match status" value="2"/>
</dbReference>
<dbReference type="InterPro" id="IPR004316">
    <property type="entry name" value="SWEET_rpt"/>
</dbReference>
<dbReference type="GO" id="GO:0008643">
    <property type="term" value="P:carbohydrate transport"/>
    <property type="evidence" value="ECO:0000318"/>
    <property type="project" value="GO_Central"/>
</dbReference>
<keyword evidence="8 11" id="KW-1133">Transmembrane helix</keyword>
<organism evidence="12 13">
    <name type="scientific">Phytophthora ramorum</name>
    <name type="common">Sudden oak death agent</name>
    <dbReference type="NCBI Taxonomy" id="164328"/>
    <lineage>
        <taxon>Eukaryota</taxon>
        <taxon>Sar</taxon>
        <taxon>Stramenopiles</taxon>
        <taxon>Oomycota</taxon>
        <taxon>Peronosporomycetes</taxon>
        <taxon>Peronosporales</taxon>
        <taxon>Peronosporaceae</taxon>
        <taxon>Phytophthora</taxon>
    </lineage>
</organism>
<accession>H3GDN8</accession>
<name>H3GDN8_PHYRM</name>
<feature type="transmembrane region" description="Helical" evidence="11">
    <location>
        <begin position="109"/>
        <end position="130"/>
    </location>
</feature>
<evidence type="ECO:0000256" key="8">
    <source>
        <dbReference type="ARBA" id="ARBA00022989"/>
    </source>
</evidence>
<feature type="region of interest" description="Disordered" evidence="10">
    <location>
        <begin position="237"/>
        <end position="262"/>
    </location>
</feature>
<feature type="region of interest" description="Disordered" evidence="10">
    <location>
        <begin position="274"/>
        <end position="299"/>
    </location>
</feature>
<comment type="subcellular location">
    <subcellularLocation>
        <location evidence="1">Cell membrane</location>
        <topology evidence="1">Multi-pass membrane protein</topology>
    </subcellularLocation>
</comment>
<reference evidence="12" key="2">
    <citation type="submission" date="2015-06" db="UniProtKB">
        <authorList>
            <consortium name="EnsemblProtists"/>
        </authorList>
    </citation>
    <scope>IDENTIFICATION</scope>
    <source>
        <strain evidence="12">Pr102</strain>
    </source>
</reference>
<reference evidence="13" key="1">
    <citation type="journal article" date="2006" name="Science">
        <title>Phytophthora genome sequences uncover evolutionary origins and mechanisms of pathogenesis.</title>
        <authorList>
            <person name="Tyler B.M."/>
            <person name="Tripathy S."/>
            <person name="Zhang X."/>
            <person name="Dehal P."/>
            <person name="Jiang R.H."/>
            <person name="Aerts A."/>
            <person name="Arredondo F.D."/>
            <person name="Baxter L."/>
            <person name="Bensasson D."/>
            <person name="Beynon J.L."/>
            <person name="Chapman J."/>
            <person name="Damasceno C.M."/>
            <person name="Dorrance A.E."/>
            <person name="Dou D."/>
            <person name="Dickerman A.W."/>
            <person name="Dubchak I.L."/>
            <person name="Garbelotto M."/>
            <person name="Gijzen M."/>
            <person name="Gordon S.G."/>
            <person name="Govers F."/>
            <person name="Grunwald N.J."/>
            <person name="Huang W."/>
            <person name="Ivors K.L."/>
            <person name="Jones R.W."/>
            <person name="Kamoun S."/>
            <person name="Krampis K."/>
            <person name="Lamour K.H."/>
            <person name="Lee M.K."/>
            <person name="McDonald W.H."/>
            <person name="Medina M."/>
            <person name="Meijer H.J."/>
            <person name="Nordberg E.K."/>
            <person name="Maclean D.J."/>
            <person name="Ospina-Giraldo M.D."/>
            <person name="Morris P.F."/>
            <person name="Phuntumart V."/>
            <person name="Putnam N.H."/>
            <person name="Rash S."/>
            <person name="Rose J.K."/>
            <person name="Sakihama Y."/>
            <person name="Salamov A.A."/>
            <person name="Savidor A."/>
            <person name="Scheuring C.F."/>
            <person name="Smith B.M."/>
            <person name="Sobral B.W."/>
            <person name="Terry A."/>
            <person name="Torto-Alalibo T.A."/>
            <person name="Win J."/>
            <person name="Xu Z."/>
            <person name="Zhang H."/>
            <person name="Grigoriev I.V."/>
            <person name="Rokhsar D.S."/>
            <person name="Boore J.L."/>
        </authorList>
    </citation>
    <scope>NUCLEOTIDE SEQUENCE [LARGE SCALE GENOMIC DNA]</scope>
    <source>
        <strain evidence="13">Pr102</strain>
    </source>
</reference>
<dbReference type="InParanoid" id="H3GDN8"/>
<evidence type="ECO:0000313" key="12">
    <source>
        <dbReference type="EnsemblProtists" id="Phyra73693"/>
    </source>
</evidence>
<keyword evidence="9 11" id="KW-0472">Membrane</keyword>
<evidence type="ECO:0000256" key="6">
    <source>
        <dbReference type="ARBA" id="ARBA00022692"/>
    </source>
</evidence>
<dbReference type="PANTHER" id="PTHR10791">
    <property type="entry name" value="RAG1-ACTIVATING PROTEIN 1"/>
    <property type="match status" value="1"/>
</dbReference>
<evidence type="ECO:0000256" key="10">
    <source>
        <dbReference type="SAM" id="MobiDB-lite"/>
    </source>
</evidence>
<dbReference type="EMBL" id="DS566001">
    <property type="status" value="NOT_ANNOTATED_CDS"/>
    <property type="molecule type" value="Genomic_DNA"/>
</dbReference>
<feature type="transmembrane region" description="Helical" evidence="11">
    <location>
        <begin position="174"/>
        <end position="196"/>
    </location>
</feature>
<evidence type="ECO:0000256" key="2">
    <source>
        <dbReference type="ARBA" id="ARBA00007809"/>
    </source>
</evidence>
<evidence type="ECO:0000256" key="1">
    <source>
        <dbReference type="ARBA" id="ARBA00004651"/>
    </source>
</evidence>
<keyword evidence="4" id="KW-1003">Cell membrane</keyword>
<keyword evidence="5" id="KW-0762">Sugar transport</keyword>
<evidence type="ECO:0000256" key="3">
    <source>
        <dbReference type="ARBA" id="ARBA00022448"/>
    </source>
</evidence>
<comment type="similarity">
    <text evidence="2">Belongs to the SWEET sugar transporter family.</text>
</comment>
<dbReference type="Gene3D" id="1.20.1280.290">
    <property type="match status" value="1"/>
</dbReference>
<dbReference type="HOGENOM" id="CLU_048643_2_0_1"/>
<feature type="compositionally biased region" description="Basic and acidic residues" evidence="10">
    <location>
        <begin position="275"/>
        <end position="299"/>
    </location>
</feature>
<dbReference type="Proteomes" id="UP000005238">
    <property type="component" value="Unassembled WGS sequence"/>
</dbReference>
<evidence type="ECO:0000256" key="11">
    <source>
        <dbReference type="SAM" id="Phobius"/>
    </source>
</evidence>
<dbReference type="VEuPathDB" id="FungiDB:KRP22_2394"/>
<dbReference type="GO" id="GO:0005886">
    <property type="term" value="C:plasma membrane"/>
    <property type="evidence" value="ECO:0007669"/>
    <property type="project" value="UniProtKB-SubCell"/>
</dbReference>
<keyword evidence="3" id="KW-0813">Transport</keyword>
<feature type="transmembrane region" description="Helical" evidence="11">
    <location>
        <begin position="78"/>
        <end position="97"/>
    </location>
</feature>
<evidence type="ECO:0000256" key="4">
    <source>
        <dbReference type="ARBA" id="ARBA00022475"/>
    </source>
</evidence>
<dbReference type="eggNOG" id="KOG1623">
    <property type="taxonomic scope" value="Eukaryota"/>
</dbReference>
<evidence type="ECO:0000256" key="5">
    <source>
        <dbReference type="ARBA" id="ARBA00022597"/>
    </source>
</evidence>
<feature type="transmembrane region" description="Helical" evidence="11">
    <location>
        <begin position="142"/>
        <end position="162"/>
    </location>
</feature>
<dbReference type="EnsemblProtists" id="Phyra73693">
    <property type="protein sequence ID" value="Phyra73693"/>
    <property type="gene ID" value="Phyra73693"/>
</dbReference>
<dbReference type="VEuPathDB" id="FungiDB:KRP23_4377"/>
<keyword evidence="7" id="KW-0677">Repeat</keyword>
<feature type="transmembrane region" description="Helical" evidence="11">
    <location>
        <begin position="202"/>
        <end position="226"/>
    </location>
</feature>
<dbReference type="InterPro" id="IPR047664">
    <property type="entry name" value="SWEET"/>
</dbReference>
<dbReference type="PANTHER" id="PTHR10791:SF30">
    <property type="entry name" value="SUGAR TRANSPORTER SWEET1"/>
    <property type="match status" value="1"/>
</dbReference>
<proteinExistence type="inferred from homology"/>
<protein>
    <recommendedName>
        <fullName evidence="14">Bidirectional sugar transporter SWEET</fullName>
    </recommendedName>
</protein>
<feature type="compositionally biased region" description="Basic and acidic residues" evidence="10">
    <location>
        <begin position="237"/>
        <end position="257"/>
    </location>
</feature>